<dbReference type="RefSeq" id="WP_145345644.1">
    <property type="nucleotide sequence ID" value="NZ_SMLY01000080.1"/>
</dbReference>
<dbReference type="InterPro" id="IPR010753">
    <property type="entry name" value="DUF1330"/>
</dbReference>
<sequence>MPKAYWIARVDVTDPDAYKNYVDGAAAAFEKFGARFLARGGTVTRFEGEARARNVVIEFKDSETALACFNSPEYQAARTHRLPASEADIILVEGYEGPQPGN</sequence>
<evidence type="ECO:0000313" key="2">
    <source>
        <dbReference type="EMBL" id="TWI82871.1"/>
    </source>
</evidence>
<comment type="caution">
    <text evidence="2">The sequence shown here is derived from an EMBL/GenBank/DDBJ whole genome shotgun (WGS) entry which is preliminary data.</text>
</comment>
<accession>A0A562SNG3</accession>
<dbReference type="Gene3D" id="3.30.70.100">
    <property type="match status" value="1"/>
</dbReference>
<dbReference type="PANTHER" id="PTHR41521">
    <property type="match status" value="1"/>
</dbReference>
<dbReference type="AlphaFoldDB" id="A0A562SNG3"/>
<evidence type="ECO:0000259" key="1">
    <source>
        <dbReference type="Pfam" id="PF07045"/>
    </source>
</evidence>
<gene>
    <name evidence="2" type="ORF">JM93_03386</name>
</gene>
<dbReference type="EMBL" id="VLLF01000008">
    <property type="protein sequence ID" value="TWI82871.1"/>
    <property type="molecule type" value="Genomic_DNA"/>
</dbReference>
<evidence type="ECO:0000313" key="3">
    <source>
        <dbReference type="Proteomes" id="UP000320593"/>
    </source>
</evidence>
<name>A0A562SNG3_9HYPH</name>
<keyword evidence="3" id="KW-1185">Reference proteome</keyword>
<reference evidence="2 3" key="1">
    <citation type="submission" date="2019-07" db="EMBL/GenBank/DDBJ databases">
        <title>Genomic Encyclopedia of Archaeal and Bacterial Type Strains, Phase II (KMG-II): from individual species to whole genera.</title>
        <authorList>
            <person name="Goeker M."/>
        </authorList>
    </citation>
    <scope>NUCLEOTIDE SEQUENCE [LARGE SCALE GENOMIC DNA]</scope>
    <source>
        <strain evidence="2 3">ATCC BAA-252</strain>
    </source>
</reference>
<feature type="domain" description="DUF1330" evidence="1">
    <location>
        <begin position="3"/>
        <end position="95"/>
    </location>
</feature>
<dbReference type="OrthoDB" id="9806380at2"/>
<proteinExistence type="predicted"/>
<dbReference type="InterPro" id="IPR011008">
    <property type="entry name" value="Dimeric_a/b-barrel"/>
</dbReference>
<organism evidence="2 3">
    <name type="scientific">Roseibium hamelinense</name>
    <dbReference type="NCBI Taxonomy" id="150831"/>
    <lineage>
        <taxon>Bacteria</taxon>
        <taxon>Pseudomonadati</taxon>
        <taxon>Pseudomonadota</taxon>
        <taxon>Alphaproteobacteria</taxon>
        <taxon>Hyphomicrobiales</taxon>
        <taxon>Stappiaceae</taxon>
        <taxon>Roseibium</taxon>
    </lineage>
</organism>
<dbReference type="SUPFAM" id="SSF54909">
    <property type="entry name" value="Dimeric alpha+beta barrel"/>
    <property type="match status" value="1"/>
</dbReference>
<dbReference type="Pfam" id="PF07045">
    <property type="entry name" value="DUF1330"/>
    <property type="match status" value="1"/>
</dbReference>
<dbReference type="PANTHER" id="PTHR41521:SF4">
    <property type="entry name" value="BLR0684 PROTEIN"/>
    <property type="match status" value="1"/>
</dbReference>
<protein>
    <submittedName>
        <fullName evidence="2">Uncharacterized protein (DUF1330 family)</fullName>
    </submittedName>
</protein>
<dbReference type="Proteomes" id="UP000320593">
    <property type="component" value="Unassembled WGS sequence"/>
</dbReference>